<dbReference type="OrthoDB" id="1453093at2"/>
<feature type="signal peptide" evidence="1">
    <location>
        <begin position="1"/>
        <end position="22"/>
    </location>
</feature>
<dbReference type="EMBL" id="CP020919">
    <property type="protein sequence ID" value="AWG24727.1"/>
    <property type="molecule type" value="Genomic_DNA"/>
</dbReference>
<proteinExistence type="predicted"/>
<feature type="chain" id="PRO_5015416864" evidence="1">
    <location>
        <begin position="23"/>
        <end position="87"/>
    </location>
</feature>
<dbReference type="RefSeq" id="WP_108736360.1">
    <property type="nucleotide sequence ID" value="NZ_CP020919.1"/>
</dbReference>
<keyword evidence="3" id="KW-1185">Reference proteome</keyword>
<organism evidence="2 3">
    <name type="scientific">Flavobacterium kingsejongi</name>
    <dbReference type="NCBI Taxonomy" id="1678728"/>
    <lineage>
        <taxon>Bacteria</taxon>
        <taxon>Pseudomonadati</taxon>
        <taxon>Bacteroidota</taxon>
        <taxon>Flavobacteriia</taxon>
        <taxon>Flavobacteriales</taxon>
        <taxon>Flavobacteriaceae</taxon>
        <taxon>Flavobacterium</taxon>
    </lineage>
</organism>
<gene>
    <name evidence="2" type="ORF">FK004_05535</name>
</gene>
<evidence type="ECO:0000313" key="3">
    <source>
        <dbReference type="Proteomes" id="UP000244677"/>
    </source>
</evidence>
<keyword evidence="1" id="KW-0732">Signal</keyword>
<dbReference type="AlphaFoldDB" id="A0A2S1LLV6"/>
<evidence type="ECO:0000313" key="2">
    <source>
        <dbReference type="EMBL" id="AWG24727.1"/>
    </source>
</evidence>
<evidence type="ECO:0000256" key="1">
    <source>
        <dbReference type="SAM" id="SignalP"/>
    </source>
</evidence>
<protein>
    <submittedName>
        <fullName evidence="2">Uncharacterized protein</fullName>
    </submittedName>
</protein>
<dbReference type="KEGG" id="fki:FK004_05535"/>
<name>A0A2S1LLV6_9FLAO</name>
<dbReference type="Proteomes" id="UP000244677">
    <property type="component" value="Chromosome"/>
</dbReference>
<dbReference type="InterPro" id="IPR045391">
    <property type="entry name" value="DUF6520"/>
</dbReference>
<reference evidence="2 3" key="1">
    <citation type="submission" date="2017-04" db="EMBL/GenBank/DDBJ databases">
        <title>Complete genome sequence of Flavobacterium kingsejong AJ004.</title>
        <authorList>
            <person name="Lee P.C."/>
        </authorList>
    </citation>
    <scope>NUCLEOTIDE SEQUENCE [LARGE SCALE GENOMIC DNA]</scope>
    <source>
        <strain evidence="2 3">AJ004</strain>
    </source>
</reference>
<accession>A0A2S1LLV6</accession>
<sequence>MKTKFFKFILPMAVVAFGLAGAAHTNAMGKTAVALADRWGYTHLEGQNCVITNVMCKTDPGTPCKQGSAQLYDFVSTTSCPNPLNKI</sequence>
<dbReference type="Pfam" id="PF20130">
    <property type="entry name" value="DUF6520"/>
    <property type="match status" value="1"/>
</dbReference>